<name>A0AAE1YC17_9LAMI</name>
<keyword evidence="3" id="KW-1185">Reference proteome</keyword>
<dbReference type="PANTHER" id="PTHR48155:SF1">
    <property type="entry name" value="F-BOX DOMAIN-CONTAINING PROTEIN"/>
    <property type="match status" value="1"/>
</dbReference>
<evidence type="ECO:0000256" key="1">
    <source>
        <dbReference type="SAM" id="MobiDB-lite"/>
    </source>
</evidence>
<dbReference type="SUPFAM" id="SSF81383">
    <property type="entry name" value="F-box domain"/>
    <property type="match status" value="1"/>
</dbReference>
<sequence>MGEITTFSSFRRICPSVSKVFLTPNIPSPSTAISIPLKFSISSCFRTSSTPTSFQISSKSKTIIPARDRVIDLGKYKGKMLGSLPSNYLKWVSKNLRAGDTEEWAKLADEVLIDPVYRDRMEWELAEKILNGNAASPNSSGNGGNAVSELLEISERFGWDNEDKVGWSKIDFGLLGTSKGGRIPRLGKKSVVEVGRVKNKKKEEEKNEVEGRRRRERRERMRQRRVVVSGGDTDRERETVGRRVEEMMNVNGEGEERKDGVVGSPFPGREALLRKCSASLDYSSSHRRGNTRSRDEEEEEDVRHRRLPGYFPPLHPRAHLNSTTVACCEIFIRVPIVEWGQLACVNKYWANLFREDCLWHAALIRFFPLAGQGKRWPGPIPRGMSKRRFAALYMSKCIFPLDDELSEIVGHTCLFLKEQLEISTMPPPSGILHGTIIDQFIACGTSRDRAHELASLIWLAVIDNLEDNHQTFRLLKRLAFEGDVFLPYPYSRSYKVEWKIFERLFTDFRDCLRDADYYDLLACAKQKFQPIPASWLGFRPSNSPCSCCMDPSTLAATHLCEKNW</sequence>
<feature type="compositionally biased region" description="Basic residues" evidence="1">
    <location>
        <begin position="214"/>
        <end position="225"/>
    </location>
</feature>
<organism evidence="2 3">
    <name type="scientific">Sesamum alatum</name>
    <dbReference type="NCBI Taxonomy" id="300844"/>
    <lineage>
        <taxon>Eukaryota</taxon>
        <taxon>Viridiplantae</taxon>
        <taxon>Streptophyta</taxon>
        <taxon>Embryophyta</taxon>
        <taxon>Tracheophyta</taxon>
        <taxon>Spermatophyta</taxon>
        <taxon>Magnoliopsida</taxon>
        <taxon>eudicotyledons</taxon>
        <taxon>Gunneridae</taxon>
        <taxon>Pentapetalae</taxon>
        <taxon>asterids</taxon>
        <taxon>lamiids</taxon>
        <taxon>Lamiales</taxon>
        <taxon>Pedaliaceae</taxon>
        <taxon>Sesamum</taxon>
    </lineage>
</organism>
<dbReference type="AlphaFoldDB" id="A0AAE1YC17"/>
<feature type="region of interest" description="Disordered" evidence="1">
    <location>
        <begin position="282"/>
        <end position="303"/>
    </location>
</feature>
<gene>
    <name evidence="2" type="ORF">Salat_1518500</name>
</gene>
<feature type="region of interest" description="Disordered" evidence="1">
    <location>
        <begin position="198"/>
        <end position="238"/>
    </location>
</feature>
<comment type="caution">
    <text evidence="2">The sequence shown here is derived from an EMBL/GenBank/DDBJ whole genome shotgun (WGS) entry which is preliminary data.</text>
</comment>
<feature type="compositionally biased region" description="Basic and acidic residues" evidence="1">
    <location>
        <begin position="201"/>
        <end position="213"/>
    </location>
</feature>
<evidence type="ECO:0000313" key="2">
    <source>
        <dbReference type="EMBL" id="KAK4427496.1"/>
    </source>
</evidence>
<accession>A0AAE1YC17</accession>
<reference evidence="2" key="1">
    <citation type="submission" date="2020-06" db="EMBL/GenBank/DDBJ databases">
        <authorList>
            <person name="Li T."/>
            <person name="Hu X."/>
            <person name="Zhang T."/>
            <person name="Song X."/>
            <person name="Zhang H."/>
            <person name="Dai N."/>
            <person name="Sheng W."/>
            <person name="Hou X."/>
            <person name="Wei L."/>
        </authorList>
    </citation>
    <scope>NUCLEOTIDE SEQUENCE</scope>
    <source>
        <strain evidence="2">3651</strain>
        <tissue evidence="2">Leaf</tissue>
    </source>
</reference>
<dbReference type="Proteomes" id="UP001293254">
    <property type="component" value="Unassembled WGS sequence"/>
</dbReference>
<dbReference type="PANTHER" id="PTHR48155">
    <property type="entry name" value="OS09G0497600 PROTEIN"/>
    <property type="match status" value="1"/>
</dbReference>
<protein>
    <submittedName>
        <fullName evidence="2">Uncharacterized protein</fullName>
    </submittedName>
</protein>
<evidence type="ECO:0000313" key="3">
    <source>
        <dbReference type="Proteomes" id="UP001293254"/>
    </source>
</evidence>
<reference evidence="2" key="2">
    <citation type="journal article" date="2024" name="Plant">
        <title>Genomic evolution and insights into agronomic trait innovations of Sesamum species.</title>
        <authorList>
            <person name="Miao H."/>
            <person name="Wang L."/>
            <person name="Qu L."/>
            <person name="Liu H."/>
            <person name="Sun Y."/>
            <person name="Le M."/>
            <person name="Wang Q."/>
            <person name="Wei S."/>
            <person name="Zheng Y."/>
            <person name="Lin W."/>
            <person name="Duan Y."/>
            <person name="Cao H."/>
            <person name="Xiong S."/>
            <person name="Wang X."/>
            <person name="Wei L."/>
            <person name="Li C."/>
            <person name="Ma Q."/>
            <person name="Ju M."/>
            <person name="Zhao R."/>
            <person name="Li G."/>
            <person name="Mu C."/>
            <person name="Tian Q."/>
            <person name="Mei H."/>
            <person name="Zhang T."/>
            <person name="Gao T."/>
            <person name="Zhang H."/>
        </authorList>
    </citation>
    <scope>NUCLEOTIDE SEQUENCE</scope>
    <source>
        <strain evidence="2">3651</strain>
    </source>
</reference>
<dbReference type="EMBL" id="JACGWO010000005">
    <property type="protein sequence ID" value="KAK4427496.1"/>
    <property type="molecule type" value="Genomic_DNA"/>
</dbReference>
<proteinExistence type="predicted"/>
<dbReference type="InterPro" id="IPR036047">
    <property type="entry name" value="F-box-like_dom_sf"/>
</dbReference>